<proteinExistence type="predicted"/>
<dbReference type="RefSeq" id="WP_167024782.1">
    <property type="nucleotide sequence ID" value="NZ_CP050177.1"/>
</dbReference>
<dbReference type="InterPro" id="IPR041483">
    <property type="entry name" value="TetR_C_34"/>
</dbReference>
<dbReference type="EMBL" id="CP050177">
    <property type="protein sequence ID" value="QIQ01883.1"/>
    <property type="molecule type" value="Genomic_DNA"/>
</dbReference>
<evidence type="ECO:0000313" key="4">
    <source>
        <dbReference type="EMBL" id="QIQ01883.1"/>
    </source>
</evidence>
<dbReference type="Proteomes" id="UP000501179">
    <property type="component" value="Chromosome"/>
</dbReference>
<dbReference type="PROSITE" id="PS50977">
    <property type="entry name" value="HTH_TETR_2"/>
    <property type="match status" value="1"/>
</dbReference>
<dbReference type="InterPro" id="IPR001647">
    <property type="entry name" value="HTH_TetR"/>
</dbReference>
<evidence type="ECO:0000256" key="2">
    <source>
        <dbReference type="PROSITE-ProRule" id="PRU00335"/>
    </source>
</evidence>
<evidence type="ECO:0000259" key="3">
    <source>
        <dbReference type="PROSITE" id="PS50977"/>
    </source>
</evidence>
<dbReference type="Pfam" id="PF17929">
    <property type="entry name" value="TetR_C_34"/>
    <property type="match status" value="1"/>
</dbReference>
<evidence type="ECO:0000313" key="5">
    <source>
        <dbReference type="Proteomes" id="UP000501179"/>
    </source>
</evidence>
<dbReference type="InterPro" id="IPR009057">
    <property type="entry name" value="Homeodomain-like_sf"/>
</dbReference>
<reference evidence="4 5" key="1">
    <citation type="submission" date="2020-03" db="EMBL/GenBank/DDBJ databases">
        <title>A novel species.</title>
        <authorList>
            <person name="Gao J."/>
        </authorList>
    </citation>
    <scope>NUCLEOTIDE SEQUENCE [LARGE SCALE GENOMIC DNA]</scope>
    <source>
        <strain evidence="4 5">QMT-12</strain>
    </source>
</reference>
<dbReference type="GO" id="GO:0003677">
    <property type="term" value="F:DNA binding"/>
    <property type="evidence" value="ECO:0007669"/>
    <property type="project" value="UniProtKB-UniRule"/>
</dbReference>
<organism evidence="4 5">
    <name type="scientific">Streptomyces liangshanensis</name>
    <dbReference type="NCBI Taxonomy" id="2717324"/>
    <lineage>
        <taxon>Bacteria</taxon>
        <taxon>Bacillati</taxon>
        <taxon>Actinomycetota</taxon>
        <taxon>Actinomycetes</taxon>
        <taxon>Kitasatosporales</taxon>
        <taxon>Streptomycetaceae</taxon>
        <taxon>Streptomyces</taxon>
    </lineage>
</organism>
<dbReference type="Gene3D" id="1.10.357.10">
    <property type="entry name" value="Tetracycline Repressor, domain 2"/>
    <property type="match status" value="1"/>
</dbReference>
<dbReference type="AlphaFoldDB" id="A0A6G9GUD8"/>
<feature type="domain" description="HTH tetR-type" evidence="3">
    <location>
        <begin position="15"/>
        <end position="75"/>
    </location>
</feature>
<name>A0A6G9GUD8_9ACTN</name>
<evidence type="ECO:0000256" key="1">
    <source>
        <dbReference type="ARBA" id="ARBA00023125"/>
    </source>
</evidence>
<keyword evidence="1 2" id="KW-0238">DNA-binding</keyword>
<dbReference type="SUPFAM" id="SSF46689">
    <property type="entry name" value="Homeodomain-like"/>
    <property type="match status" value="1"/>
</dbReference>
<feature type="DNA-binding region" description="H-T-H motif" evidence="2">
    <location>
        <begin position="38"/>
        <end position="57"/>
    </location>
</feature>
<protein>
    <submittedName>
        <fullName evidence="4">TetR family transcriptional regulator</fullName>
    </submittedName>
</protein>
<gene>
    <name evidence="4" type="ORF">HA039_05895</name>
</gene>
<sequence>METPRQRARSGEDKARRRHDLLNAAYEIAARTSVRELMLSQVTAAVGLDPSALRRYFSSREELLLELAETRGLAWAERLCAELGDGRRRTREELAHSLTSTLAADPVLCDLLTHVPLSLEGGVDIERARSFKTKAFEAHHTMSRALADASDELGVMEARTVLAAATALAGNLWQLSHPTPTLAALYEQVPEWGHVALHFGPTLEYILGVVLLGLTAPGHPEPPDWSMLEST</sequence>
<keyword evidence="5" id="KW-1185">Reference proteome</keyword>
<dbReference type="KEGG" id="slia:HA039_05895"/>
<accession>A0A6G9GUD8</accession>